<feature type="transmembrane region" description="Helical" evidence="1">
    <location>
        <begin position="220"/>
        <end position="240"/>
    </location>
</feature>
<feature type="transmembrane region" description="Helical" evidence="1">
    <location>
        <begin position="194"/>
        <end position="214"/>
    </location>
</feature>
<feature type="transmembrane region" description="Helical" evidence="1">
    <location>
        <begin position="252"/>
        <end position="269"/>
    </location>
</feature>
<feature type="domain" description="Acyltransferase 3" evidence="2">
    <location>
        <begin position="19"/>
        <end position="373"/>
    </location>
</feature>
<dbReference type="InterPro" id="IPR050879">
    <property type="entry name" value="Acyltransferase_3"/>
</dbReference>
<dbReference type="PANTHER" id="PTHR23028:SF53">
    <property type="entry name" value="ACYL_TRANSF_3 DOMAIN-CONTAINING PROTEIN"/>
    <property type="match status" value="1"/>
</dbReference>
<organism evidence="3 4">
    <name type="scientific">Dulcicalothrix desertica PCC 7102</name>
    <dbReference type="NCBI Taxonomy" id="232991"/>
    <lineage>
        <taxon>Bacteria</taxon>
        <taxon>Bacillati</taxon>
        <taxon>Cyanobacteriota</taxon>
        <taxon>Cyanophyceae</taxon>
        <taxon>Nostocales</taxon>
        <taxon>Calotrichaceae</taxon>
        <taxon>Dulcicalothrix</taxon>
    </lineage>
</organism>
<feature type="transmembrane region" description="Helical" evidence="1">
    <location>
        <begin position="58"/>
        <end position="79"/>
    </location>
</feature>
<dbReference type="OrthoDB" id="572802at2"/>
<dbReference type="AlphaFoldDB" id="A0A3S1D047"/>
<feature type="transmembrane region" description="Helical" evidence="1">
    <location>
        <begin position="20"/>
        <end position="38"/>
    </location>
</feature>
<evidence type="ECO:0000259" key="2">
    <source>
        <dbReference type="Pfam" id="PF01757"/>
    </source>
</evidence>
<name>A0A3S1D047_9CYAN</name>
<reference evidence="3" key="1">
    <citation type="submission" date="2018-12" db="EMBL/GenBank/DDBJ databases">
        <authorList>
            <person name="Will S."/>
            <person name="Neumann-Schaal M."/>
            <person name="Henke P."/>
        </authorList>
    </citation>
    <scope>NUCLEOTIDE SEQUENCE</scope>
    <source>
        <strain evidence="3">PCC 7102</strain>
    </source>
</reference>
<proteinExistence type="predicted"/>
<dbReference type="InterPro" id="IPR002656">
    <property type="entry name" value="Acyl_transf_3_dom"/>
</dbReference>
<dbReference type="Proteomes" id="UP000271624">
    <property type="component" value="Unassembled WGS sequence"/>
</dbReference>
<dbReference type="EMBL" id="RSCL01000020">
    <property type="protein sequence ID" value="RUT01205.1"/>
    <property type="molecule type" value="Genomic_DNA"/>
</dbReference>
<evidence type="ECO:0000313" key="4">
    <source>
        <dbReference type="Proteomes" id="UP000271624"/>
    </source>
</evidence>
<feature type="transmembrane region" description="Helical" evidence="1">
    <location>
        <begin position="168"/>
        <end position="187"/>
    </location>
</feature>
<keyword evidence="4" id="KW-1185">Reference proteome</keyword>
<dbReference type="RefSeq" id="WP_127084917.1">
    <property type="nucleotide sequence ID" value="NZ_RSCL01000020.1"/>
</dbReference>
<protein>
    <recommendedName>
        <fullName evidence="2">Acyltransferase 3 domain-containing protein</fullName>
    </recommendedName>
</protein>
<accession>A0A3S1D047</accession>
<feature type="transmembrane region" description="Helical" evidence="1">
    <location>
        <begin position="351"/>
        <end position="376"/>
    </location>
</feature>
<keyword evidence="1" id="KW-0812">Transmembrane</keyword>
<dbReference type="PANTHER" id="PTHR23028">
    <property type="entry name" value="ACETYLTRANSFERASE"/>
    <property type="match status" value="1"/>
</dbReference>
<gene>
    <name evidence="3" type="ORF">DSM106972_067560</name>
</gene>
<reference evidence="3" key="2">
    <citation type="journal article" date="2019" name="Genome Biol. Evol.">
        <title>Day and night: Metabolic profiles and evolutionary relationships of six axenic non-marine cyanobacteria.</title>
        <authorList>
            <person name="Will S.E."/>
            <person name="Henke P."/>
            <person name="Boedeker C."/>
            <person name="Huang S."/>
            <person name="Brinkmann H."/>
            <person name="Rohde M."/>
            <person name="Jarek M."/>
            <person name="Friedl T."/>
            <person name="Seufert S."/>
            <person name="Schumacher M."/>
            <person name="Overmann J."/>
            <person name="Neumann-Schaal M."/>
            <person name="Petersen J."/>
        </authorList>
    </citation>
    <scope>NUCLEOTIDE SEQUENCE [LARGE SCALE GENOMIC DNA]</scope>
    <source>
        <strain evidence="3">PCC 7102</strain>
    </source>
</reference>
<dbReference type="GO" id="GO:0009103">
    <property type="term" value="P:lipopolysaccharide biosynthetic process"/>
    <property type="evidence" value="ECO:0007669"/>
    <property type="project" value="TreeGrafter"/>
</dbReference>
<keyword evidence="1" id="KW-0472">Membrane</keyword>
<dbReference type="GO" id="GO:0016020">
    <property type="term" value="C:membrane"/>
    <property type="evidence" value="ECO:0007669"/>
    <property type="project" value="TreeGrafter"/>
</dbReference>
<evidence type="ECO:0000256" key="1">
    <source>
        <dbReference type="SAM" id="Phobius"/>
    </source>
</evidence>
<evidence type="ECO:0000313" key="3">
    <source>
        <dbReference type="EMBL" id="RUT01205.1"/>
    </source>
</evidence>
<dbReference type="Pfam" id="PF01757">
    <property type="entry name" value="Acyl_transf_3"/>
    <property type="match status" value="1"/>
</dbReference>
<feature type="transmembrane region" description="Helical" evidence="1">
    <location>
        <begin position="308"/>
        <end position="331"/>
    </location>
</feature>
<comment type="caution">
    <text evidence="3">The sequence shown here is derived from an EMBL/GenBank/DDBJ whole genome shotgun (WGS) entry which is preliminary data.</text>
</comment>
<dbReference type="GO" id="GO:0016747">
    <property type="term" value="F:acyltransferase activity, transferring groups other than amino-acyl groups"/>
    <property type="evidence" value="ECO:0007669"/>
    <property type="project" value="InterPro"/>
</dbReference>
<feature type="transmembrane region" description="Helical" evidence="1">
    <location>
        <begin position="275"/>
        <end position="296"/>
    </location>
</feature>
<keyword evidence="1" id="KW-1133">Transmembrane helix</keyword>
<sequence length="393" mass="45441">MTENYIQTKISDERKFRLHFLDGMRGIAAFYVLLTHLWLYQGENLPPWITIPTKFVRYGSFCVVVFIVLSGYCLMLPVARSQAGYISGTLLDYFKRRARRIIPAYYAVILFCCLLSLGILALERFTPFQWQTIDKDMFYPHFSIVDVFIHSLLIQNFATNTQTYMLNIPLWSVSLEWQIYFLFPLLFLPIRRRYGWISTIAIAFFLGLIPHYFFNGYMDVSHPWLMGSFTFGMLAAEITFSQAPFLIKLKNSLPWGQLSIVFAAIAIVTEWNKLGIAAWIYESIAGIAAACLIIDCTKIIVSERKKHIILQILENTWVIKLSAFSYSWYLTHAPVITLLRQLLTNLNMSPTAFAITLYAVGIIVSLAFAYVFYLTIEQASYQKSKNWLTRTNH</sequence>
<feature type="transmembrane region" description="Helical" evidence="1">
    <location>
        <begin position="100"/>
        <end position="122"/>
    </location>
</feature>